<keyword evidence="1" id="KW-0963">Cytoplasm</keyword>
<dbReference type="AlphaFoldDB" id="A0A381SLZ0"/>
<evidence type="ECO:0000256" key="2">
    <source>
        <dbReference type="ARBA" id="ARBA00022552"/>
    </source>
</evidence>
<evidence type="ECO:0000259" key="7">
    <source>
        <dbReference type="SMART" id="SM00650"/>
    </source>
</evidence>
<evidence type="ECO:0000256" key="4">
    <source>
        <dbReference type="ARBA" id="ARBA00022679"/>
    </source>
</evidence>
<protein>
    <recommendedName>
        <fullName evidence="7">Ribosomal RNA adenine methylase transferase N-terminal domain-containing protein</fullName>
    </recommendedName>
</protein>
<dbReference type="PROSITE" id="PS51689">
    <property type="entry name" value="SAM_RNA_A_N6_MT"/>
    <property type="match status" value="1"/>
</dbReference>
<sequence>MDVIKDKKIFEIGPGSGNLTNYIIQKKPKTILLIEKDKRFYEILSKKYRFKKNYKIINEDILNYDLNKHKKEDAIIFGNLPYNISTQILAKFISTNIWPPFYKKIIFMFQKEVADRILAKCNTKQYSRITILANFKLDVIEKFKISKKCFFPIPNVDSKIIAFKPKIKNDYKISNIKNLEKITHIFFSNKRKMINKPFSKIFDNYKEAAEQLKIDLNLRPSELSCNDYYRLTEYYEKTKMI</sequence>
<dbReference type="InterPro" id="IPR020596">
    <property type="entry name" value="rRNA_Ade_Mease_Trfase_CS"/>
</dbReference>
<dbReference type="InterPro" id="IPR029063">
    <property type="entry name" value="SAM-dependent_MTases_sf"/>
</dbReference>
<dbReference type="GO" id="GO:0000179">
    <property type="term" value="F:rRNA (adenine-N6,N6-)-dimethyltransferase activity"/>
    <property type="evidence" value="ECO:0007669"/>
    <property type="project" value="InterPro"/>
</dbReference>
<dbReference type="InterPro" id="IPR011530">
    <property type="entry name" value="rRNA_adenine_dimethylase"/>
</dbReference>
<dbReference type="Pfam" id="PF00398">
    <property type="entry name" value="RrnaAD"/>
    <property type="match status" value="1"/>
</dbReference>
<dbReference type="CDD" id="cd02440">
    <property type="entry name" value="AdoMet_MTases"/>
    <property type="match status" value="1"/>
</dbReference>
<dbReference type="InterPro" id="IPR023165">
    <property type="entry name" value="rRNA_Ade_diMease-like_C"/>
</dbReference>
<accession>A0A381SLZ0</accession>
<keyword evidence="3" id="KW-0489">Methyltransferase</keyword>
<name>A0A381SLZ0_9ZZZZ</name>
<organism evidence="8">
    <name type="scientific">marine metagenome</name>
    <dbReference type="NCBI Taxonomy" id="408172"/>
    <lineage>
        <taxon>unclassified sequences</taxon>
        <taxon>metagenomes</taxon>
        <taxon>ecological metagenomes</taxon>
    </lineage>
</organism>
<keyword evidence="6" id="KW-0694">RNA-binding</keyword>
<evidence type="ECO:0000256" key="5">
    <source>
        <dbReference type="ARBA" id="ARBA00022691"/>
    </source>
</evidence>
<evidence type="ECO:0000256" key="6">
    <source>
        <dbReference type="ARBA" id="ARBA00022884"/>
    </source>
</evidence>
<evidence type="ECO:0000256" key="3">
    <source>
        <dbReference type="ARBA" id="ARBA00022603"/>
    </source>
</evidence>
<keyword evidence="4" id="KW-0808">Transferase</keyword>
<dbReference type="NCBIfam" id="TIGR00755">
    <property type="entry name" value="ksgA"/>
    <property type="match status" value="1"/>
</dbReference>
<dbReference type="EMBL" id="UINC01003099">
    <property type="protein sequence ID" value="SVA03357.1"/>
    <property type="molecule type" value="Genomic_DNA"/>
</dbReference>
<evidence type="ECO:0000256" key="1">
    <source>
        <dbReference type="ARBA" id="ARBA00022490"/>
    </source>
</evidence>
<dbReference type="Gene3D" id="3.40.50.150">
    <property type="entry name" value="Vaccinia Virus protein VP39"/>
    <property type="match status" value="1"/>
</dbReference>
<dbReference type="SUPFAM" id="SSF53335">
    <property type="entry name" value="S-adenosyl-L-methionine-dependent methyltransferases"/>
    <property type="match status" value="1"/>
</dbReference>
<proteinExistence type="predicted"/>
<dbReference type="Gene3D" id="1.10.8.100">
    <property type="entry name" value="Ribosomal RNA adenine dimethylase-like, domain 2"/>
    <property type="match status" value="1"/>
</dbReference>
<keyword evidence="2" id="KW-0698">rRNA processing</keyword>
<gene>
    <name evidence="8" type="ORF">METZ01_LOCUS56211</name>
</gene>
<dbReference type="PANTHER" id="PTHR11727">
    <property type="entry name" value="DIMETHYLADENOSINE TRANSFERASE"/>
    <property type="match status" value="1"/>
</dbReference>
<dbReference type="PANTHER" id="PTHR11727:SF7">
    <property type="entry name" value="DIMETHYLADENOSINE TRANSFERASE-RELATED"/>
    <property type="match status" value="1"/>
</dbReference>
<dbReference type="PROSITE" id="PS01131">
    <property type="entry name" value="RRNA_A_DIMETH"/>
    <property type="match status" value="1"/>
</dbReference>
<keyword evidence="5" id="KW-0949">S-adenosyl-L-methionine</keyword>
<dbReference type="InterPro" id="IPR020598">
    <property type="entry name" value="rRNA_Ade_methylase_Trfase_N"/>
</dbReference>
<reference evidence="8" key="1">
    <citation type="submission" date="2018-05" db="EMBL/GenBank/DDBJ databases">
        <authorList>
            <person name="Lanie J.A."/>
            <person name="Ng W.-L."/>
            <person name="Kazmierczak K.M."/>
            <person name="Andrzejewski T.M."/>
            <person name="Davidsen T.M."/>
            <person name="Wayne K.J."/>
            <person name="Tettelin H."/>
            <person name="Glass J.I."/>
            <person name="Rusch D."/>
            <person name="Podicherti R."/>
            <person name="Tsui H.-C.T."/>
            <person name="Winkler M.E."/>
        </authorList>
    </citation>
    <scope>NUCLEOTIDE SEQUENCE</scope>
</reference>
<dbReference type="SMART" id="SM00650">
    <property type="entry name" value="rADc"/>
    <property type="match status" value="1"/>
</dbReference>
<dbReference type="GO" id="GO:0003723">
    <property type="term" value="F:RNA binding"/>
    <property type="evidence" value="ECO:0007669"/>
    <property type="project" value="UniProtKB-KW"/>
</dbReference>
<feature type="domain" description="Ribosomal RNA adenine methylase transferase N-terminal" evidence="7">
    <location>
        <begin position="2"/>
        <end position="167"/>
    </location>
</feature>
<dbReference type="InterPro" id="IPR001737">
    <property type="entry name" value="KsgA/Erm"/>
</dbReference>
<evidence type="ECO:0000313" key="8">
    <source>
        <dbReference type="EMBL" id="SVA03357.1"/>
    </source>
</evidence>